<protein>
    <submittedName>
        <fullName evidence="3">Uncharacterized protein</fullName>
    </submittedName>
</protein>
<dbReference type="AlphaFoldDB" id="A0A4Q0XNK2"/>
<gene>
    <name evidence="3" type="ORF">CRV04_09810</name>
</gene>
<dbReference type="InterPro" id="IPR013217">
    <property type="entry name" value="Methyltransf_12"/>
</dbReference>
<name>A0A4Q0XNK2_9BACT</name>
<feature type="domain" description="Methyltransferase type 12" evidence="1">
    <location>
        <begin position="109"/>
        <end position="199"/>
    </location>
</feature>
<reference evidence="3 4" key="1">
    <citation type="submission" date="2017-10" db="EMBL/GenBank/DDBJ databases">
        <title>Genomics of the genus Arcobacter.</title>
        <authorList>
            <person name="Perez-Cataluna A."/>
            <person name="Figueras M.J."/>
        </authorList>
    </citation>
    <scope>NUCLEOTIDE SEQUENCE [LARGE SCALE GENOMIC DNA]</scope>
    <source>
        <strain evidence="3 4">CECT 8987</strain>
    </source>
</reference>
<dbReference type="Proteomes" id="UP000290657">
    <property type="component" value="Unassembled WGS sequence"/>
</dbReference>
<dbReference type="PANTHER" id="PTHR43861">
    <property type="entry name" value="TRANS-ACONITATE 2-METHYLTRANSFERASE-RELATED"/>
    <property type="match status" value="1"/>
</dbReference>
<comment type="caution">
    <text evidence="3">The sequence shown here is derived from an EMBL/GenBank/DDBJ whole genome shotgun (WGS) entry which is preliminary data.</text>
</comment>
<organism evidence="3 4">
    <name type="scientific">Candidatus Marinarcus aquaticus</name>
    <dbReference type="NCBI Taxonomy" id="2044504"/>
    <lineage>
        <taxon>Bacteria</taxon>
        <taxon>Pseudomonadati</taxon>
        <taxon>Campylobacterota</taxon>
        <taxon>Epsilonproteobacteria</taxon>
        <taxon>Campylobacterales</taxon>
        <taxon>Arcobacteraceae</taxon>
        <taxon>Candidatus Marinarcus</taxon>
    </lineage>
</organism>
<feature type="domain" description="C-methyltransferase" evidence="2">
    <location>
        <begin position="260"/>
        <end position="339"/>
    </location>
</feature>
<dbReference type="EMBL" id="PDKN01000007">
    <property type="protein sequence ID" value="RXJ55391.1"/>
    <property type="molecule type" value="Genomic_DNA"/>
</dbReference>
<accession>A0A4Q0XNK2</accession>
<dbReference type="InterPro" id="IPR029063">
    <property type="entry name" value="SAM-dependent_MTases_sf"/>
</dbReference>
<dbReference type="Pfam" id="PF08242">
    <property type="entry name" value="Methyltransf_12"/>
    <property type="match status" value="1"/>
</dbReference>
<evidence type="ECO:0000259" key="2">
    <source>
        <dbReference type="Pfam" id="PF08484"/>
    </source>
</evidence>
<evidence type="ECO:0000313" key="3">
    <source>
        <dbReference type="EMBL" id="RXJ55391.1"/>
    </source>
</evidence>
<sequence>MNQKQVCDICGNKSFKLILDNQLPSVCSGGEIVQNSIPLRREECQHCGFIKTITSPLDMLGDNYYKSTYSAKLKDSNYDFVNFAFNKNFVEVLNDFVLAHDFKTTGTLLDIGCGKGKFEKAFLEKYPNWKAIGVDPSEKSIEIAQQSAPSAQFILDKYNYDLFKTEKYDLIAMHTILNRVSPAILIQDAGKLLNIGGVLSVQIAIFEQTPFQFYFADHPYLYDYEHLCFIAAKNGLFPIKMDNNGNLTRVLFEKRDQSSEFTIDTQRIFLKNRTIITQWKQIISELSECSDAGMTLAIYGAGTTAAMLISQSGYDLKLLKIIFDDNAYKIGETFLDSKIESFDIAKAKTVDRVLLCAGPDGILRMKEKVNLDSVIGYGI</sequence>
<dbReference type="InterPro" id="IPR013691">
    <property type="entry name" value="MeTrfase_14"/>
</dbReference>
<dbReference type="SUPFAM" id="SSF53335">
    <property type="entry name" value="S-adenosyl-L-methionine-dependent methyltransferases"/>
    <property type="match status" value="1"/>
</dbReference>
<proteinExistence type="predicted"/>
<dbReference type="RefSeq" id="WP_128996675.1">
    <property type="nucleotide sequence ID" value="NZ_PDKN01000007.1"/>
</dbReference>
<evidence type="ECO:0000259" key="1">
    <source>
        <dbReference type="Pfam" id="PF08242"/>
    </source>
</evidence>
<keyword evidence="4" id="KW-1185">Reference proteome</keyword>
<dbReference type="Pfam" id="PF08484">
    <property type="entry name" value="Methyltransf_14"/>
    <property type="match status" value="1"/>
</dbReference>
<dbReference type="OrthoDB" id="5322383at2"/>
<dbReference type="Gene3D" id="3.40.50.150">
    <property type="entry name" value="Vaccinia Virus protein VP39"/>
    <property type="match status" value="1"/>
</dbReference>
<dbReference type="Gene3D" id="3.40.50.720">
    <property type="entry name" value="NAD(P)-binding Rossmann-like Domain"/>
    <property type="match status" value="1"/>
</dbReference>
<dbReference type="CDD" id="cd02440">
    <property type="entry name" value="AdoMet_MTases"/>
    <property type="match status" value="1"/>
</dbReference>
<evidence type="ECO:0000313" key="4">
    <source>
        <dbReference type="Proteomes" id="UP000290657"/>
    </source>
</evidence>